<dbReference type="Proteomes" id="UP001151529">
    <property type="component" value="Chromosome 3"/>
</dbReference>
<dbReference type="EMBL" id="JAPFFL010000009">
    <property type="protein sequence ID" value="KAJ6703369.1"/>
    <property type="molecule type" value="Genomic_DNA"/>
</dbReference>
<keyword evidence="2" id="KW-0547">Nucleotide-binding</keyword>
<evidence type="ECO:0000256" key="2">
    <source>
        <dbReference type="ARBA" id="ARBA00022741"/>
    </source>
</evidence>
<accession>A0A9Q0T6Q1</accession>
<evidence type="ECO:0000256" key="4">
    <source>
        <dbReference type="ARBA" id="ARBA00022840"/>
    </source>
</evidence>
<evidence type="ECO:0000256" key="3">
    <source>
        <dbReference type="ARBA" id="ARBA00022777"/>
    </source>
</evidence>
<reference evidence="6" key="2">
    <citation type="journal article" date="2023" name="Int. J. Mol. Sci.">
        <title>De Novo Assembly and Annotation of 11 Diverse Shrub Willow (Salix) Genomes Reveals Novel Gene Organization in Sex-Linked Regions.</title>
        <authorList>
            <person name="Hyden B."/>
            <person name="Feng K."/>
            <person name="Yates T.B."/>
            <person name="Jawdy S."/>
            <person name="Cereghino C."/>
            <person name="Smart L.B."/>
            <person name="Muchero W."/>
        </authorList>
    </citation>
    <scope>NUCLEOTIDE SEQUENCE [LARGE SCALE GENOMIC DNA]</scope>
    <source>
        <tissue evidence="6">Shoot tip</tissue>
    </source>
</reference>
<evidence type="ECO:0008006" key="8">
    <source>
        <dbReference type="Google" id="ProtNLM"/>
    </source>
</evidence>
<comment type="caution">
    <text evidence="6">The sequence shown here is derived from an EMBL/GenBank/DDBJ whole genome shotgun (WGS) entry which is preliminary data.</text>
</comment>
<dbReference type="OrthoDB" id="663146at2759"/>
<reference evidence="6" key="1">
    <citation type="submission" date="2022-11" db="EMBL/GenBank/DDBJ databases">
        <authorList>
            <person name="Hyden B.L."/>
            <person name="Feng K."/>
            <person name="Yates T."/>
            <person name="Jawdy S."/>
            <person name="Smart L.B."/>
            <person name="Muchero W."/>
        </authorList>
    </citation>
    <scope>NUCLEOTIDE SEQUENCE</scope>
    <source>
        <tissue evidence="6">Shoot tip</tissue>
    </source>
</reference>
<dbReference type="GO" id="GO:0005524">
    <property type="term" value="F:ATP binding"/>
    <property type="evidence" value="ECO:0007669"/>
    <property type="project" value="UniProtKB-KW"/>
</dbReference>
<dbReference type="InterPro" id="IPR052059">
    <property type="entry name" value="CR_Ser/Thr_kinase"/>
</dbReference>
<keyword evidence="4" id="KW-0067">ATP-binding</keyword>
<evidence type="ECO:0000313" key="7">
    <source>
        <dbReference type="Proteomes" id="UP001151529"/>
    </source>
</evidence>
<evidence type="ECO:0000256" key="5">
    <source>
        <dbReference type="SAM" id="MobiDB-lite"/>
    </source>
</evidence>
<organism evidence="6 7">
    <name type="scientific">Salix viminalis</name>
    <name type="common">Common osier</name>
    <name type="synonym">Basket willow</name>
    <dbReference type="NCBI Taxonomy" id="40686"/>
    <lineage>
        <taxon>Eukaryota</taxon>
        <taxon>Viridiplantae</taxon>
        <taxon>Streptophyta</taxon>
        <taxon>Embryophyta</taxon>
        <taxon>Tracheophyta</taxon>
        <taxon>Spermatophyta</taxon>
        <taxon>Magnoliopsida</taxon>
        <taxon>eudicotyledons</taxon>
        <taxon>Gunneridae</taxon>
        <taxon>Pentapetalae</taxon>
        <taxon>rosids</taxon>
        <taxon>fabids</taxon>
        <taxon>Malpighiales</taxon>
        <taxon>Salicaceae</taxon>
        <taxon>Saliceae</taxon>
        <taxon>Salix</taxon>
    </lineage>
</organism>
<feature type="region of interest" description="Disordered" evidence="5">
    <location>
        <begin position="71"/>
        <end position="109"/>
    </location>
</feature>
<protein>
    <recommendedName>
        <fullName evidence="8">Serine-threonine/tyrosine-protein kinase catalytic domain-containing protein</fullName>
    </recommendedName>
</protein>
<gene>
    <name evidence="6" type="ORF">OIU85_029340</name>
</gene>
<dbReference type="GO" id="GO:0016301">
    <property type="term" value="F:kinase activity"/>
    <property type="evidence" value="ECO:0007669"/>
    <property type="project" value="UniProtKB-KW"/>
</dbReference>
<evidence type="ECO:0000256" key="1">
    <source>
        <dbReference type="ARBA" id="ARBA00022679"/>
    </source>
</evidence>
<dbReference type="Gene3D" id="1.10.510.10">
    <property type="entry name" value="Transferase(Phosphotransferase) domain 1"/>
    <property type="match status" value="1"/>
</dbReference>
<sequence>MDPSLTEFDESEVLRVIGVALLCTQASPAMRPTMSRVVAMLAGDIEVSTVKSKPSYLTDMDFKDITGRFSTENKASASTTADIKSKNKSHRHNSIDLSPGGDQMINSPLNITEPRLSDLIGDGR</sequence>
<proteinExistence type="predicted"/>
<keyword evidence="3" id="KW-0418">Kinase</keyword>
<evidence type="ECO:0000313" key="6">
    <source>
        <dbReference type="EMBL" id="KAJ6703369.1"/>
    </source>
</evidence>
<dbReference type="AlphaFoldDB" id="A0A9Q0T6Q1"/>
<keyword evidence="1" id="KW-0808">Transferase</keyword>
<name>A0A9Q0T6Q1_SALVM</name>
<keyword evidence="7" id="KW-1185">Reference proteome</keyword>
<dbReference type="PANTHER" id="PTHR47973">
    <property type="entry name" value="CYSTEINE-RICH RECEPTOR-LIKE PROTEIN KINASE 3"/>
    <property type="match status" value="1"/>
</dbReference>
<feature type="compositionally biased region" description="Polar residues" evidence="5">
    <location>
        <begin position="71"/>
        <end position="82"/>
    </location>
</feature>